<dbReference type="AlphaFoldDB" id="A0A383C4L2"/>
<organism evidence="1">
    <name type="scientific">marine metagenome</name>
    <dbReference type="NCBI Taxonomy" id="408172"/>
    <lineage>
        <taxon>unclassified sequences</taxon>
        <taxon>metagenomes</taxon>
        <taxon>ecological metagenomes</taxon>
    </lineage>
</organism>
<dbReference type="EMBL" id="UINC01205956">
    <property type="protein sequence ID" value="SVE27366.1"/>
    <property type="molecule type" value="Genomic_DNA"/>
</dbReference>
<sequence>MSKKQCPECNSTNVMPIIYGYIDDPDAMERIKNGEFTTGGCCIEEDSPKWQCRDCDNEFGKVGLV</sequence>
<reference evidence="1" key="1">
    <citation type="submission" date="2018-05" db="EMBL/GenBank/DDBJ databases">
        <authorList>
            <person name="Lanie J.A."/>
            <person name="Ng W.-L."/>
            <person name="Kazmierczak K.M."/>
            <person name="Andrzejewski T.M."/>
            <person name="Davidsen T.M."/>
            <person name="Wayne K.J."/>
            <person name="Tettelin H."/>
            <person name="Glass J.I."/>
            <person name="Rusch D."/>
            <person name="Podicherti R."/>
            <person name="Tsui H.-C.T."/>
            <person name="Winkler M.E."/>
        </authorList>
    </citation>
    <scope>NUCLEOTIDE SEQUENCE</scope>
</reference>
<protein>
    <submittedName>
        <fullName evidence="1">Uncharacterized protein</fullName>
    </submittedName>
</protein>
<evidence type="ECO:0000313" key="1">
    <source>
        <dbReference type="EMBL" id="SVE27366.1"/>
    </source>
</evidence>
<proteinExistence type="predicted"/>
<accession>A0A383C4L2</accession>
<name>A0A383C4L2_9ZZZZ</name>
<gene>
    <name evidence="1" type="ORF">METZ01_LOCUS480220</name>
</gene>